<dbReference type="PANTHER" id="PTHR21028:SF2">
    <property type="entry name" value="CYTH DOMAIN-CONTAINING PROTEIN"/>
    <property type="match status" value="1"/>
</dbReference>
<dbReference type="PANTHER" id="PTHR21028">
    <property type="entry name" value="SI:CH211-156B7.4"/>
    <property type="match status" value="1"/>
</dbReference>
<dbReference type="Proteomes" id="UP001200513">
    <property type="component" value="Chromosome"/>
</dbReference>
<gene>
    <name evidence="2" type="primary">cyaB</name>
    <name evidence="2" type="ORF">K9W46_10385</name>
</gene>
<dbReference type="AlphaFoldDB" id="A0A9Y1FNL2"/>
<organism evidence="2">
    <name type="scientific">Candidatus Heimdallarchaeum endolithica</name>
    <dbReference type="NCBI Taxonomy" id="2876572"/>
    <lineage>
        <taxon>Archaea</taxon>
        <taxon>Promethearchaeati</taxon>
        <taxon>Candidatus Heimdallarchaeota</taxon>
        <taxon>Candidatus Heimdallarchaeia (ex Rinke et al. 2021) (nom. nud.)</taxon>
        <taxon>Candidatus Heimdallarchaeales</taxon>
        <taxon>Candidatus Heimdallarchaeaceae</taxon>
        <taxon>Candidatus Heimdallarchaeum</taxon>
    </lineage>
</organism>
<name>A0A9Y1FNL2_9ARCH</name>
<proteinExistence type="predicted"/>
<sequence length="187" mass="22584">MNETELKAYFFPEEKEIIENIQSKIEKKINKQFFTEQIVDIFLDKSRELKKRNCELRLRKQGEKYYLTYKGKVDTSQGYKIREELETQISDGIVLESIFKRMGYKKIREVKKERKFLNYNNCLITIDFFKKIGFVIEIEGTQDDIEKTISFFSLDRQRFKAQTYTDILKLYHISNEKKIKTIKNEEP</sequence>
<dbReference type="CDD" id="cd07890">
    <property type="entry name" value="CYTH-like_AC_IV-like"/>
    <property type="match status" value="1"/>
</dbReference>
<evidence type="ECO:0000259" key="1">
    <source>
        <dbReference type="PROSITE" id="PS51707"/>
    </source>
</evidence>
<dbReference type="InterPro" id="IPR033469">
    <property type="entry name" value="CYTH-like_dom_sf"/>
</dbReference>
<dbReference type="EMBL" id="CP084167">
    <property type="protein sequence ID" value="UJG42778.1"/>
    <property type="molecule type" value="Genomic_DNA"/>
</dbReference>
<feature type="domain" description="CYTH" evidence="1">
    <location>
        <begin position="1"/>
        <end position="170"/>
    </location>
</feature>
<dbReference type="NCBIfam" id="TIGR00318">
    <property type="entry name" value="cyaB"/>
    <property type="match status" value="1"/>
</dbReference>
<dbReference type="Gene3D" id="2.40.320.10">
    <property type="entry name" value="Hypothetical Protein Pfu-838710-001"/>
    <property type="match status" value="1"/>
</dbReference>
<dbReference type="Pfam" id="PF01928">
    <property type="entry name" value="CYTH"/>
    <property type="match status" value="1"/>
</dbReference>
<accession>A0A9Y1FNL2</accession>
<dbReference type="InterPro" id="IPR008173">
    <property type="entry name" value="Adenylyl_cyclase_CyaB"/>
</dbReference>
<protein>
    <submittedName>
        <fullName evidence="2">Class IV adenylate cyclase</fullName>
    </submittedName>
</protein>
<reference evidence="2" key="1">
    <citation type="journal article" date="2022" name="Nat. Microbiol.">
        <title>Unique mobile elements and scalable gene flow at the prokaryote-eukaryote boundary revealed by circularized Asgard archaea genomes.</title>
        <authorList>
            <person name="Wu F."/>
            <person name="Speth D.R."/>
            <person name="Philosof A."/>
            <person name="Cremiere A."/>
            <person name="Narayanan A."/>
            <person name="Barco R.A."/>
            <person name="Connon S.A."/>
            <person name="Amend J.P."/>
            <person name="Antoshechkin I.A."/>
            <person name="Orphan V.J."/>
        </authorList>
    </citation>
    <scope>NUCLEOTIDE SEQUENCE</scope>
    <source>
        <strain evidence="2">PR6</strain>
    </source>
</reference>
<dbReference type="PROSITE" id="PS51707">
    <property type="entry name" value="CYTH"/>
    <property type="match status" value="1"/>
</dbReference>
<evidence type="ECO:0000313" key="2">
    <source>
        <dbReference type="EMBL" id="UJG42778.1"/>
    </source>
</evidence>
<dbReference type="InterPro" id="IPR023577">
    <property type="entry name" value="CYTH_domain"/>
</dbReference>
<dbReference type="SUPFAM" id="SSF55154">
    <property type="entry name" value="CYTH-like phosphatases"/>
    <property type="match status" value="1"/>
</dbReference>